<protein>
    <submittedName>
        <fullName evidence="1">Uncharacterized protein</fullName>
    </submittedName>
</protein>
<organism evidence="1 2">
    <name type="scientific">Verticillium dahliae</name>
    <name type="common">Verticillium wilt</name>
    <dbReference type="NCBI Taxonomy" id="27337"/>
    <lineage>
        <taxon>Eukaryota</taxon>
        <taxon>Fungi</taxon>
        <taxon>Dikarya</taxon>
        <taxon>Ascomycota</taxon>
        <taxon>Pezizomycotina</taxon>
        <taxon>Sordariomycetes</taxon>
        <taxon>Hypocreomycetidae</taxon>
        <taxon>Glomerellales</taxon>
        <taxon>Plectosphaerellaceae</taxon>
        <taxon>Verticillium</taxon>
    </lineage>
</organism>
<reference evidence="1 2" key="1">
    <citation type="submission" date="2018-12" db="EMBL/GenBank/DDBJ databases">
        <title>Genome of Verticillium dahliae isolate Getta Getta.</title>
        <authorList>
            <person name="Gardiner D.M."/>
        </authorList>
    </citation>
    <scope>NUCLEOTIDE SEQUENCE [LARGE SCALE GENOMIC DNA]</scope>
    <source>
        <strain evidence="1 2">Getta Getta</strain>
    </source>
</reference>
<evidence type="ECO:0000313" key="1">
    <source>
        <dbReference type="EMBL" id="RXG45597.1"/>
    </source>
</evidence>
<dbReference type="EMBL" id="RSDZ01000059">
    <property type="protein sequence ID" value="RXG45597.1"/>
    <property type="molecule type" value="Genomic_DNA"/>
</dbReference>
<sequence length="174" mass="19215">MHKPCSAVLSLTLTSSPAATYIILRLMQCVSLIQGDRADPKARPSCIFLDPSLISATRFGHVHEGLVLVAETWTTCSDNTVAKTRTEVCSSDGSGLLYTLPYQSTSRLDFLSYYLAEPSDSSSPLLPGLGPRYRATRHSSRWSLSCCPKFWKLTHEVHQTGLGEHIIMERKPST</sequence>
<dbReference type="Proteomes" id="UP000288725">
    <property type="component" value="Chromosome 6"/>
</dbReference>
<proteinExistence type="predicted"/>
<evidence type="ECO:0000313" key="2">
    <source>
        <dbReference type="Proteomes" id="UP000288725"/>
    </source>
</evidence>
<accession>A0A444RWR6</accession>
<dbReference type="AlphaFoldDB" id="A0A444RWR6"/>
<gene>
    <name evidence="1" type="ORF">VDGE_30186</name>
</gene>
<name>A0A444RWR6_VERDA</name>
<comment type="caution">
    <text evidence="1">The sequence shown here is derived from an EMBL/GenBank/DDBJ whole genome shotgun (WGS) entry which is preliminary data.</text>
</comment>